<protein>
    <submittedName>
        <fullName evidence="1">Uncharacterized protein</fullName>
    </submittedName>
</protein>
<sequence length="436" mass="48253">MKNLFLFLTLILSTQLKAETKLSAEMVIDDLQFQRPVKGVGRAGTLIFKSANVNNNGIILNLTNVNKFFDSQIFLRPTFLGFTTQFGNYGFTLEENNMLTSIQTMQLQNSNFILDDNQLNLSGEHLKFVNADTDVMLKKFRLYCQSSVNADLVTSCLNYLTLNGTNTAENVYATLDYKGVNLKTGDKTALLAKVKTVDIRKTNLSMTMANLKSVSNDSYIISADTVNLKCAKDPSLTTFDTDKLTKDCLNNLKIAPLKASLVDNVAKSTFNLDVKDIAVEKKIVYLALNSGTLSDAVSTTFISDMLLNCRKETDTDLLELNQVIKDCITYTRINIGEVKSTKPDDNKGSSIKKIAVNSDGGKMLIQADVKIIGFTSRVSIYAMGAFNDTTGKLTLTVTDTKLPLGFTSVKLLMYFLKKNLISKDVTYQNNNIIISL</sequence>
<evidence type="ECO:0000313" key="2">
    <source>
        <dbReference type="Proteomes" id="UP001302274"/>
    </source>
</evidence>
<proteinExistence type="predicted"/>
<dbReference type="Proteomes" id="UP001302274">
    <property type="component" value="Unassembled WGS sequence"/>
</dbReference>
<gene>
    <name evidence="1" type="ORF">SHI21_19280</name>
</gene>
<comment type="caution">
    <text evidence="1">The sequence shown here is derived from an EMBL/GenBank/DDBJ whole genome shotgun (WGS) entry which is preliminary data.</text>
</comment>
<accession>A0ABU5VZA5</accession>
<organism evidence="1 2">
    <name type="scientific">Bacteriovorax antarcticus</name>
    <dbReference type="NCBI Taxonomy" id="3088717"/>
    <lineage>
        <taxon>Bacteria</taxon>
        <taxon>Pseudomonadati</taxon>
        <taxon>Bdellovibrionota</taxon>
        <taxon>Bacteriovoracia</taxon>
        <taxon>Bacteriovoracales</taxon>
        <taxon>Bacteriovoracaceae</taxon>
        <taxon>Bacteriovorax</taxon>
    </lineage>
</organism>
<keyword evidence="2" id="KW-1185">Reference proteome</keyword>
<dbReference type="EMBL" id="JAYGJQ010000003">
    <property type="protein sequence ID" value="MEA9358387.1"/>
    <property type="molecule type" value="Genomic_DNA"/>
</dbReference>
<name>A0ABU5VZA5_9BACT</name>
<evidence type="ECO:0000313" key="1">
    <source>
        <dbReference type="EMBL" id="MEA9358387.1"/>
    </source>
</evidence>
<reference evidence="1 2" key="1">
    <citation type="submission" date="2023-11" db="EMBL/GenBank/DDBJ databases">
        <title>A Novel Polar Bacteriovorax (B. antarcticus) Isolated from the Biocrust in Antarctica.</title>
        <authorList>
            <person name="Mun W."/>
            <person name="Choi S.Y."/>
            <person name="Mitchell R.J."/>
        </authorList>
    </citation>
    <scope>NUCLEOTIDE SEQUENCE [LARGE SCALE GENOMIC DNA]</scope>
    <source>
        <strain evidence="1 2">PP10</strain>
    </source>
</reference>
<dbReference type="RefSeq" id="WP_323578766.1">
    <property type="nucleotide sequence ID" value="NZ_JAYGJQ010000003.1"/>
</dbReference>